<dbReference type="STRING" id="5539.A0A3E2H0M8"/>
<dbReference type="PRINTS" id="PR00081">
    <property type="entry name" value="GDHRDH"/>
</dbReference>
<dbReference type="OMA" id="FWAKFRE"/>
<feature type="non-terminal residue" evidence="2">
    <location>
        <position position="1"/>
    </location>
</feature>
<reference evidence="2 3" key="1">
    <citation type="submission" date="2018-05" db="EMBL/GenBank/DDBJ databases">
        <title>Draft genome sequence of Scytalidium lignicola DSM 105466, a ubiquitous saprotrophic fungus.</title>
        <authorList>
            <person name="Buettner E."/>
            <person name="Gebauer A.M."/>
            <person name="Hofrichter M."/>
            <person name="Liers C."/>
            <person name="Kellner H."/>
        </authorList>
    </citation>
    <scope>NUCLEOTIDE SEQUENCE [LARGE SCALE GENOMIC DNA]</scope>
    <source>
        <strain evidence="2 3">DSM 105466</strain>
    </source>
</reference>
<dbReference type="AlphaFoldDB" id="A0A3E2H0M8"/>
<sequence length="414" mass="45801">MRLTLQFTYTSTNVARLSQDRLIGPKSPKLDREIRGVSFNSTVICKGEAEAPEDITVNYYGPHTLPDGAPEHRISAYITSYSAPTAITMGGFFGFLWNQLAFKPKLVAASKRLESKTILITGANIGLGFATARELATHKPSRLILGVRDAKKGEAAKESILKTSPEVEVVVLTLDYNSYDSLIAFAKQVASVGTLDYVLLNAGIKMMEYQLSDGGHETNVQINHLGTSLLSLLLLPTLQASAKVTGRPSRLTIVTSEGHFWVPFHERTAPNILARMDEKETFGVAMQRYYTSKLLNILWTRELASKINSEEVIINTVNPGFCYSGLHRHEKTGVIKIVLWLFGWTSEQGGHCLADALVEHDDSHGQYLSLQKTMDPSNFIISDDGEIAQKQIWKETIALLKKEVPEADISSFDN</sequence>
<protein>
    <submittedName>
        <fullName evidence="2">Uncharacterized protein</fullName>
    </submittedName>
</protein>
<dbReference type="Proteomes" id="UP000258309">
    <property type="component" value="Unassembled WGS sequence"/>
</dbReference>
<organism evidence="2 3">
    <name type="scientific">Scytalidium lignicola</name>
    <name type="common">Hyphomycete</name>
    <dbReference type="NCBI Taxonomy" id="5539"/>
    <lineage>
        <taxon>Eukaryota</taxon>
        <taxon>Fungi</taxon>
        <taxon>Dikarya</taxon>
        <taxon>Ascomycota</taxon>
        <taxon>Pezizomycotina</taxon>
        <taxon>Leotiomycetes</taxon>
        <taxon>Leotiomycetes incertae sedis</taxon>
        <taxon>Scytalidium</taxon>
    </lineage>
</organism>
<evidence type="ECO:0000313" key="3">
    <source>
        <dbReference type="Proteomes" id="UP000258309"/>
    </source>
</evidence>
<dbReference type="Gene3D" id="3.40.50.720">
    <property type="entry name" value="NAD(P)-binding Rossmann-like Domain"/>
    <property type="match status" value="1"/>
</dbReference>
<keyword evidence="3" id="KW-1185">Reference proteome</keyword>
<dbReference type="GO" id="GO:0016491">
    <property type="term" value="F:oxidoreductase activity"/>
    <property type="evidence" value="ECO:0007669"/>
    <property type="project" value="UniProtKB-KW"/>
</dbReference>
<dbReference type="SUPFAM" id="SSF51735">
    <property type="entry name" value="NAD(P)-binding Rossmann-fold domains"/>
    <property type="match status" value="1"/>
</dbReference>
<evidence type="ECO:0000256" key="1">
    <source>
        <dbReference type="ARBA" id="ARBA00023002"/>
    </source>
</evidence>
<dbReference type="Pfam" id="PF00106">
    <property type="entry name" value="adh_short"/>
    <property type="match status" value="1"/>
</dbReference>
<keyword evidence="1" id="KW-0560">Oxidoreductase</keyword>
<name>A0A3E2H0M8_SCYLI</name>
<feature type="non-terminal residue" evidence="2">
    <location>
        <position position="414"/>
    </location>
</feature>
<dbReference type="PANTHER" id="PTHR43157:SF31">
    <property type="entry name" value="PHOSPHATIDYLINOSITOL-GLYCAN BIOSYNTHESIS CLASS F PROTEIN"/>
    <property type="match status" value="1"/>
</dbReference>
<dbReference type="PANTHER" id="PTHR43157">
    <property type="entry name" value="PHOSPHATIDYLINOSITOL-GLYCAN BIOSYNTHESIS CLASS F PROTEIN-RELATED"/>
    <property type="match status" value="1"/>
</dbReference>
<dbReference type="InterPro" id="IPR036291">
    <property type="entry name" value="NAD(P)-bd_dom_sf"/>
</dbReference>
<dbReference type="EMBL" id="NCSJ02000233">
    <property type="protein sequence ID" value="RFU26908.1"/>
    <property type="molecule type" value="Genomic_DNA"/>
</dbReference>
<dbReference type="InterPro" id="IPR002347">
    <property type="entry name" value="SDR_fam"/>
</dbReference>
<accession>A0A3E2H0M8</accession>
<gene>
    <name evidence="2" type="ORF">B7463_g9419</name>
</gene>
<proteinExistence type="predicted"/>
<dbReference type="OrthoDB" id="542013at2759"/>
<comment type="caution">
    <text evidence="2">The sequence shown here is derived from an EMBL/GenBank/DDBJ whole genome shotgun (WGS) entry which is preliminary data.</text>
</comment>
<evidence type="ECO:0000313" key="2">
    <source>
        <dbReference type="EMBL" id="RFU26908.1"/>
    </source>
</evidence>